<sequence length="243" mass="24081">MLYAVLLLVLAALGLLVPALTSASTLWAWLSVAASAAAAVGLVVDWRLHRRSGAGAAAVVAQSSTQDRSGDGRGGADQAPAPPVGVPAGVAPQDEPAEEDTDAADLLAVAEAPDEVRVLDERPRYHLAGCSWVGDRAALGLPLAEARELGFTPCGVCRPDSALAATKRAAAKRAGRAGADEPVATGAPDGTAASTNASTNASTERAVDEPERAVLPPQAAQDASGAAEAGAAAGSGDEPAARG</sequence>
<evidence type="ECO:0000313" key="2">
    <source>
        <dbReference type="EMBL" id="ACU39567.1"/>
    </source>
</evidence>
<feature type="region of interest" description="Disordered" evidence="1">
    <location>
        <begin position="59"/>
        <end position="101"/>
    </location>
</feature>
<feature type="region of interest" description="Disordered" evidence="1">
    <location>
        <begin position="173"/>
        <end position="243"/>
    </location>
</feature>
<name>C6WDD0_ACTMD</name>
<gene>
    <name evidence="2" type="ordered locus">Amir_5754</name>
</gene>
<feature type="compositionally biased region" description="Low complexity" evidence="1">
    <location>
        <begin position="217"/>
        <end position="243"/>
    </location>
</feature>
<dbReference type="eggNOG" id="ENOG5032YYX">
    <property type="taxonomic scope" value="Bacteria"/>
</dbReference>
<dbReference type="KEGG" id="ami:Amir_5754"/>
<reference evidence="2 3" key="1">
    <citation type="journal article" date="2009" name="Stand. Genomic Sci.">
        <title>Complete genome sequence of Actinosynnema mirum type strain (101).</title>
        <authorList>
            <person name="Land M."/>
            <person name="Lapidus A."/>
            <person name="Mayilraj S."/>
            <person name="Chen F."/>
            <person name="Copeland A."/>
            <person name="Del Rio T.G."/>
            <person name="Nolan M."/>
            <person name="Lucas S."/>
            <person name="Tice H."/>
            <person name="Cheng J.F."/>
            <person name="Chertkov O."/>
            <person name="Bruce D."/>
            <person name="Goodwin L."/>
            <person name="Pitluck S."/>
            <person name="Rohde M."/>
            <person name="Goker M."/>
            <person name="Pati A."/>
            <person name="Ivanova N."/>
            <person name="Mavromatis K."/>
            <person name="Chen A."/>
            <person name="Palaniappan K."/>
            <person name="Hauser L."/>
            <person name="Chang Y.J."/>
            <person name="Jeffries C.C."/>
            <person name="Brettin T."/>
            <person name="Detter J.C."/>
            <person name="Han C."/>
            <person name="Chain P."/>
            <person name="Tindall B.J."/>
            <person name="Bristow J."/>
            <person name="Eisen J.A."/>
            <person name="Markowitz V."/>
            <person name="Hugenholtz P."/>
            <person name="Kyrpides N.C."/>
            <person name="Klenk H.P."/>
        </authorList>
    </citation>
    <scope>NUCLEOTIDE SEQUENCE [LARGE SCALE GENOMIC DNA]</scope>
    <source>
        <strain evidence="3">ATCC 29888 / DSM 43827 / JCM 3225 / NBRC 14064 / NCIMB 13271 / NRRL B-12336 / IMRU 3971 / 101</strain>
    </source>
</reference>
<dbReference type="Proteomes" id="UP000002213">
    <property type="component" value="Chromosome"/>
</dbReference>
<evidence type="ECO:0000313" key="3">
    <source>
        <dbReference type="Proteomes" id="UP000002213"/>
    </source>
</evidence>
<organism evidence="2 3">
    <name type="scientific">Actinosynnema mirum (strain ATCC 29888 / DSM 43827 / JCM 3225 / NBRC 14064 / NCIMB 13271 / NRRL B-12336 / IMRU 3971 / 101)</name>
    <dbReference type="NCBI Taxonomy" id="446462"/>
    <lineage>
        <taxon>Bacteria</taxon>
        <taxon>Bacillati</taxon>
        <taxon>Actinomycetota</taxon>
        <taxon>Actinomycetes</taxon>
        <taxon>Pseudonocardiales</taxon>
        <taxon>Pseudonocardiaceae</taxon>
        <taxon>Actinosynnema</taxon>
    </lineage>
</organism>
<accession>C6WDD0</accession>
<feature type="compositionally biased region" description="Low complexity" evidence="1">
    <location>
        <begin position="191"/>
        <end position="203"/>
    </location>
</feature>
<proteinExistence type="predicted"/>
<evidence type="ECO:0000256" key="1">
    <source>
        <dbReference type="SAM" id="MobiDB-lite"/>
    </source>
</evidence>
<dbReference type="HOGENOM" id="CLU_082043_1_0_11"/>
<protein>
    <submittedName>
        <fullName evidence="2">Uncharacterized protein</fullName>
    </submittedName>
</protein>
<dbReference type="AlphaFoldDB" id="C6WDD0"/>
<keyword evidence="3" id="KW-1185">Reference proteome</keyword>
<dbReference type="STRING" id="446462.Amir_5754"/>
<dbReference type="RefSeq" id="WP_015804452.1">
    <property type="nucleotide sequence ID" value="NC_013093.1"/>
</dbReference>
<dbReference type="EMBL" id="CP001630">
    <property type="protein sequence ID" value="ACU39567.1"/>
    <property type="molecule type" value="Genomic_DNA"/>
</dbReference>